<reference evidence="1 2" key="1">
    <citation type="submission" date="2018-11" db="EMBL/GenBank/DDBJ databases">
        <authorList>
            <consortium name="Pathogen Informatics"/>
        </authorList>
    </citation>
    <scope>NUCLEOTIDE SEQUENCE [LARGE SCALE GENOMIC DNA]</scope>
    <source>
        <strain evidence="1 2">Zambia</strain>
    </source>
</reference>
<organism evidence="1 2">
    <name type="scientific">Schistosoma margrebowiei</name>
    <dbReference type="NCBI Taxonomy" id="48269"/>
    <lineage>
        <taxon>Eukaryota</taxon>
        <taxon>Metazoa</taxon>
        <taxon>Spiralia</taxon>
        <taxon>Lophotrochozoa</taxon>
        <taxon>Platyhelminthes</taxon>
        <taxon>Trematoda</taxon>
        <taxon>Digenea</taxon>
        <taxon>Strigeidida</taxon>
        <taxon>Schistosomatoidea</taxon>
        <taxon>Schistosomatidae</taxon>
        <taxon>Schistosoma</taxon>
    </lineage>
</organism>
<sequence>MVVKGSHQQQTLELNFVLLATHHQDVLVILKEGLFFKCSRQQQTLDLCFMLFGNCQQCVPVILRELMIPDGFDIVSLTMYNQFFKILELYSRILTDPEGK</sequence>
<protein>
    <submittedName>
        <fullName evidence="1">Uncharacterized protein</fullName>
    </submittedName>
</protein>
<dbReference type="EMBL" id="UZAI01016857">
    <property type="protein sequence ID" value="VDP17177.1"/>
    <property type="molecule type" value="Genomic_DNA"/>
</dbReference>
<dbReference type="AlphaFoldDB" id="A0A183MG03"/>
<evidence type="ECO:0000313" key="1">
    <source>
        <dbReference type="EMBL" id="VDP17177.1"/>
    </source>
</evidence>
<evidence type="ECO:0000313" key="2">
    <source>
        <dbReference type="Proteomes" id="UP000277204"/>
    </source>
</evidence>
<keyword evidence="2" id="KW-1185">Reference proteome</keyword>
<proteinExistence type="predicted"/>
<accession>A0A183MG03</accession>
<gene>
    <name evidence="1" type="ORF">SMRZ_LOCUS14978</name>
</gene>
<dbReference type="Proteomes" id="UP000277204">
    <property type="component" value="Unassembled WGS sequence"/>
</dbReference>
<name>A0A183MG03_9TREM</name>